<dbReference type="Proteomes" id="UP000198748">
    <property type="component" value="Unassembled WGS sequence"/>
</dbReference>
<evidence type="ECO:0000313" key="1">
    <source>
        <dbReference type="EMBL" id="SDD59326.1"/>
    </source>
</evidence>
<dbReference type="STRING" id="659014.SAMN04487996_101395"/>
<organism evidence="1 2">
    <name type="scientific">Dyadobacter soli</name>
    <dbReference type="NCBI Taxonomy" id="659014"/>
    <lineage>
        <taxon>Bacteria</taxon>
        <taxon>Pseudomonadati</taxon>
        <taxon>Bacteroidota</taxon>
        <taxon>Cytophagia</taxon>
        <taxon>Cytophagales</taxon>
        <taxon>Spirosomataceae</taxon>
        <taxon>Dyadobacter</taxon>
    </lineage>
</organism>
<evidence type="ECO:0008006" key="3">
    <source>
        <dbReference type="Google" id="ProtNLM"/>
    </source>
</evidence>
<proteinExistence type="predicted"/>
<dbReference type="RefSeq" id="WP_090146153.1">
    <property type="nucleotide sequence ID" value="NZ_FNAN01000001.1"/>
</dbReference>
<dbReference type="OrthoDB" id="4366615at2"/>
<gene>
    <name evidence="1" type="ORF">SAMN04487996_101395</name>
</gene>
<keyword evidence="2" id="KW-1185">Reference proteome</keyword>
<sequence length="309" mass="34519">MGYSSWSNDAYDSVSRVRRTRSIDDNFTQNKLGVIHPDLSPDNVDVRESRDSHLHPDSVPIIVALDVTGSMGSIPENLIRNKLGALMNTLIDNGILDPQIMFMAIGDHISDDYPLQVGQFESGTMELDDCLSKIFIERGGGGQNRESYPLAWYFAARHTSIDSFEKRQEKGFLFTIGDEGFHDTMAADLMQAKCGYKGRESLTVQSLLNEACRSYFVFHIHANEASYHNDHFVFSQWKELLGERFLVLEDQNNIAELIATTVALVKGVHADVAMSRFDSKTRQSVSNALVAVKDSLVRRDHGNSGIIAL</sequence>
<accession>A0A1G6W2Q1</accession>
<dbReference type="EMBL" id="FNAN01000001">
    <property type="protein sequence ID" value="SDD59326.1"/>
    <property type="molecule type" value="Genomic_DNA"/>
</dbReference>
<evidence type="ECO:0000313" key="2">
    <source>
        <dbReference type="Proteomes" id="UP000198748"/>
    </source>
</evidence>
<reference evidence="2" key="1">
    <citation type="submission" date="2016-10" db="EMBL/GenBank/DDBJ databases">
        <authorList>
            <person name="Varghese N."/>
            <person name="Submissions S."/>
        </authorList>
    </citation>
    <scope>NUCLEOTIDE SEQUENCE [LARGE SCALE GENOMIC DNA]</scope>
    <source>
        <strain evidence="2">DSM 25329</strain>
    </source>
</reference>
<name>A0A1G6W2Q1_9BACT</name>
<dbReference type="AlphaFoldDB" id="A0A1G6W2Q1"/>
<protein>
    <recommendedName>
        <fullName evidence="3">VWFA domain-containing protein</fullName>
    </recommendedName>
</protein>